<protein>
    <submittedName>
        <fullName evidence="2">Uncharacterized protein</fullName>
    </submittedName>
</protein>
<evidence type="ECO:0000313" key="3">
    <source>
        <dbReference type="Proteomes" id="UP000235672"/>
    </source>
</evidence>
<accession>A0A2J6QQK4</accession>
<feature type="region of interest" description="Disordered" evidence="1">
    <location>
        <begin position="15"/>
        <end position="89"/>
    </location>
</feature>
<dbReference type="OrthoDB" id="5387425at2759"/>
<proteinExistence type="predicted"/>
<keyword evidence="3" id="KW-1185">Reference proteome</keyword>
<evidence type="ECO:0000256" key="1">
    <source>
        <dbReference type="SAM" id="MobiDB-lite"/>
    </source>
</evidence>
<sequence>MSSFTSCQSSSMAVFGRGGYNAPVDSGRGGYNAPVDAGRGGYNAPLKRGPDDDDEAEDGRGPAITSLLHPHFKDTWSQDPFSSISSERA</sequence>
<dbReference type="AlphaFoldDB" id="A0A2J6QQK4"/>
<dbReference type="EMBL" id="KZ613464">
    <property type="protein sequence ID" value="PMD28546.1"/>
    <property type="molecule type" value="Genomic_DNA"/>
</dbReference>
<name>A0A2J6QQK4_9HELO</name>
<evidence type="ECO:0000313" key="2">
    <source>
        <dbReference type="EMBL" id="PMD28546.1"/>
    </source>
</evidence>
<reference evidence="2 3" key="1">
    <citation type="submission" date="2016-05" db="EMBL/GenBank/DDBJ databases">
        <title>A degradative enzymes factory behind the ericoid mycorrhizal symbiosis.</title>
        <authorList>
            <consortium name="DOE Joint Genome Institute"/>
            <person name="Martino E."/>
            <person name="Morin E."/>
            <person name="Grelet G."/>
            <person name="Kuo A."/>
            <person name="Kohler A."/>
            <person name="Daghino S."/>
            <person name="Barry K."/>
            <person name="Choi C."/>
            <person name="Cichocki N."/>
            <person name="Clum A."/>
            <person name="Copeland A."/>
            <person name="Hainaut M."/>
            <person name="Haridas S."/>
            <person name="Labutti K."/>
            <person name="Lindquist E."/>
            <person name="Lipzen A."/>
            <person name="Khouja H.-R."/>
            <person name="Murat C."/>
            <person name="Ohm R."/>
            <person name="Olson A."/>
            <person name="Spatafora J."/>
            <person name="Veneault-Fourrey C."/>
            <person name="Henrissat B."/>
            <person name="Grigoriev I."/>
            <person name="Martin F."/>
            <person name="Perotto S."/>
        </authorList>
    </citation>
    <scope>NUCLEOTIDE SEQUENCE [LARGE SCALE GENOMIC DNA]</scope>
    <source>
        <strain evidence="2 3">UAMH 7357</strain>
    </source>
</reference>
<gene>
    <name evidence="2" type="ORF">NA56DRAFT_696322</name>
</gene>
<organism evidence="2 3">
    <name type="scientific">Hyaloscypha hepaticicola</name>
    <dbReference type="NCBI Taxonomy" id="2082293"/>
    <lineage>
        <taxon>Eukaryota</taxon>
        <taxon>Fungi</taxon>
        <taxon>Dikarya</taxon>
        <taxon>Ascomycota</taxon>
        <taxon>Pezizomycotina</taxon>
        <taxon>Leotiomycetes</taxon>
        <taxon>Helotiales</taxon>
        <taxon>Hyaloscyphaceae</taxon>
        <taxon>Hyaloscypha</taxon>
    </lineage>
</organism>
<dbReference type="STRING" id="1745343.A0A2J6QQK4"/>
<feature type="compositionally biased region" description="Polar residues" evidence="1">
    <location>
        <begin position="77"/>
        <end position="89"/>
    </location>
</feature>
<dbReference type="Proteomes" id="UP000235672">
    <property type="component" value="Unassembled WGS sequence"/>
</dbReference>